<dbReference type="InterPro" id="IPR050109">
    <property type="entry name" value="HTH-type_TetR-like_transc_reg"/>
</dbReference>
<dbReference type="SUPFAM" id="SSF46689">
    <property type="entry name" value="Homeodomain-like"/>
    <property type="match status" value="1"/>
</dbReference>
<accession>A0A433V9P2</accession>
<dbReference type="GO" id="GO:0003700">
    <property type="term" value="F:DNA-binding transcription factor activity"/>
    <property type="evidence" value="ECO:0007669"/>
    <property type="project" value="TreeGrafter"/>
</dbReference>
<keyword evidence="1" id="KW-0805">Transcription regulation</keyword>
<proteinExistence type="predicted"/>
<dbReference type="Pfam" id="PF01402">
    <property type="entry name" value="RHH_1"/>
    <property type="match status" value="1"/>
</dbReference>
<evidence type="ECO:0000313" key="6">
    <source>
        <dbReference type="EMBL" id="RUT02832.1"/>
    </source>
</evidence>
<gene>
    <name evidence="6" type="ORF">DSM106972_057520</name>
</gene>
<protein>
    <recommendedName>
        <fullName evidence="5">HTH tetR-type domain-containing protein</fullName>
    </recommendedName>
</protein>
<dbReference type="OrthoDB" id="9816431at2"/>
<dbReference type="RefSeq" id="WP_127084011.1">
    <property type="nucleotide sequence ID" value="NZ_RSCL01000015.1"/>
</dbReference>
<dbReference type="Proteomes" id="UP000271624">
    <property type="component" value="Unassembled WGS sequence"/>
</dbReference>
<dbReference type="Pfam" id="PF14246">
    <property type="entry name" value="TetR_C_7"/>
    <property type="match status" value="1"/>
</dbReference>
<reference evidence="6" key="1">
    <citation type="submission" date="2018-12" db="EMBL/GenBank/DDBJ databases">
        <authorList>
            <person name="Will S."/>
            <person name="Neumann-Schaal M."/>
            <person name="Henke P."/>
        </authorList>
    </citation>
    <scope>NUCLEOTIDE SEQUENCE</scope>
    <source>
        <strain evidence="6">PCC 7102</strain>
    </source>
</reference>
<keyword evidence="3" id="KW-0804">Transcription</keyword>
<dbReference type="InterPro" id="IPR009057">
    <property type="entry name" value="Homeodomain-like_sf"/>
</dbReference>
<dbReference type="Gene3D" id="1.10.357.10">
    <property type="entry name" value="Tetracycline Repressor, domain 2"/>
    <property type="match status" value="1"/>
</dbReference>
<dbReference type="PROSITE" id="PS50977">
    <property type="entry name" value="HTH_TETR_2"/>
    <property type="match status" value="1"/>
</dbReference>
<keyword evidence="2 4" id="KW-0238">DNA-binding</keyword>
<sequence length="289" mass="32788">MRARRKKTSTSDTDELAQGTTKVEAILRGAMQEFLVHGYAATSMDRVTSAAGVSKTTVYSNFHDKEQLFIALVKTLVKKSQGVLCSMQQETLQGNPSEILKQLATNFLNGLSRTIDDTPEILDLIRLVIGESGRFPMLAQIMVRDRDKPIIELVTNYLNSHPELQIPDCEAAARIFLGSLVHFAMVKHILHCHEILPMEQERLIDALVYFLTMNQDAQTSDKYSAIKEKSSRRQRSISGKFEADYKEEKKNLRSIRLTDTAWEQLDKIAKENNLSRSELIEIFARQQLG</sequence>
<dbReference type="InterPro" id="IPR001647">
    <property type="entry name" value="HTH_TetR"/>
</dbReference>
<comment type="caution">
    <text evidence="6">The sequence shown here is derived from an EMBL/GenBank/DDBJ whole genome shotgun (WGS) entry which is preliminary data.</text>
</comment>
<evidence type="ECO:0000259" key="5">
    <source>
        <dbReference type="PROSITE" id="PS50977"/>
    </source>
</evidence>
<dbReference type="Pfam" id="PF00440">
    <property type="entry name" value="TetR_N"/>
    <property type="match status" value="1"/>
</dbReference>
<dbReference type="InterPro" id="IPR002145">
    <property type="entry name" value="CopG"/>
</dbReference>
<evidence type="ECO:0000256" key="1">
    <source>
        <dbReference type="ARBA" id="ARBA00023015"/>
    </source>
</evidence>
<dbReference type="GO" id="GO:0045892">
    <property type="term" value="P:negative regulation of DNA-templated transcription"/>
    <property type="evidence" value="ECO:0007669"/>
    <property type="project" value="UniProtKB-ARBA"/>
</dbReference>
<dbReference type="EMBL" id="RSCL01000015">
    <property type="protein sequence ID" value="RUT02832.1"/>
    <property type="molecule type" value="Genomic_DNA"/>
</dbReference>
<feature type="DNA-binding region" description="H-T-H motif" evidence="4">
    <location>
        <begin position="43"/>
        <end position="62"/>
    </location>
</feature>
<evidence type="ECO:0000256" key="2">
    <source>
        <dbReference type="ARBA" id="ARBA00023125"/>
    </source>
</evidence>
<reference evidence="6" key="2">
    <citation type="journal article" date="2019" name="Genome Biol. Evol.">
        <title>Day and night: Metabolic profiles and evolutionary relationships of six axenic non-marine cyanobacteria.</title>
        <authorList>
            <person name="Will S.E."/>
            <person name="Henke P."/>
            <person name="Boedeker C."/>
            <person name="Huang S."/>
            <person name="Brinkmann H."/>
            <person name="Rohde M."/>
            <person name="Jarek M."/>
            <person name="Friedl T."/>
            <person name="Seufert S."/>
            <person name="Schumacher M."/>
            <person name="Overmann J."/>
            <person name="Neumann-Schaal M."/>
            <person name="Petersen J."/>
        </authorList>
    </citation>
    <scope>NUCLEOTIDE SEQUENCE [LARGE SCALE GENOMIC DNA]</scope>
    <source>
        <strain evidence="6">PCC 7102</strain>
    </source>
</reference>
<evidence type="ECO:0000256" key="3">
    <source>
        <dbReference type="ARBA" id="ARBA00023163"/>
    </source>
</evidence>
<dbReference type="InterPro" id="IPR039536">
    <property type="entry name" value="TetR_C_Proteobacteria"/>
</dbReference>
<organism evidence="6 7">
    <name type="scientific">Dulcicalothrix desertica PCC 7102</name>
    <dbReference type="NCBI Taxonomy" id="232991"/>
    <lineage>
        <taxon>Bacteria</taxon>
        <taxon>Bacillati</taxon>
        <taxon>Cyanobacteriota</taxon>
        <taxon>Cyanophyceae</taxon>
        <taxon>Nostocales</taxon>
        <taxon>Calotrichaceae</taxon>
        <taxon>Dulcicalothrix</taxon>
    </lineage>
</organism>
<dbReference type="PANTHER" id="PTHR30055:SF223">
    <property type="entry name" value="HTH-TYPE TRANSCRIPTIONAL REGULATOR UIDR"/>
    <property type="match status" value="1"/>
</dbReference>
<dbReference type="CDD" id="cd21631">
    <property type="entry name" value="RHH_CopG_NikR-like"/>
    <property type="match status" value="1"/>
</dbReference>
<dbReference type="AlphaFoldDB" id="A0A433V9P2"/>
<dbReference type="PANTHER" id="PTHR30055">
    <property type="entry name" value="HTH-TYPE TRANSCRIPTIONAL REGULATOR RUTR"/>
    <property type="match status" value="1"/>
</dbReference>
<dbReference type="GO" id="GO:0000976">
    <property type="term" value="F:transcription cis-regulatory region binding"/>
    <property type="evidence" value="ECO:0007669"/>
    <property type="project" value="TreeGrafter"/>
</dbReference>
<name>A0A433V9P2_9CYAN</name>
<evidence type="ECO:0000256" key="4">
    <source>
        <dbReference type="PROSITE-ProRule" id="PRU00335"/>
    </source>
</evidence>
<evidence type="ECO:0000313" key="7">
    <source>
        <dbReference type="Proteomes" id="UP000271624"/>
    </source>
</evidence>
<dbReference type="PRINTS" id="PR00455">
    <property type="entry name" value="HTHTETR"/>
</dbReference>
<keyword evidence="7" id="KW-1185">Reference proteome</keyword>
<feature type="domain" description="HTH tetR-type" evidence="5">
    <location>
        <begin position="20"/>
        <end position="80"/>
    </location>
</feature>
<dbReference type="FunFam" id="1.10.10.60:FF:000141">
    <property type="entry name" value="TetR family transcriptional regulator"/>
    <property type="match status" value="1"/>
</dbReference>